<dbReference type="OrthoDB" id="407477at2759"/>
<evidence type="ECO:0000313" key="3">
    <source>
        <dbReference type="EMBL" id="OBT99595.1"/>
    </source>
</evidence>
<organism evidence="3 4">
    <name type="scientific">Pseudogymnoascus verrucosus</name>
    <dbReference type="NCBI Taxonomy" id="342668"/>
    <lineage>
        <taxon>Eukaryota</taxon>
        <taxon>Fungi</taxon>
        <taxon>Dikarya</taxon>
        <taxon>Ascomycota</taxon>
        <taxon>Pezizomycotina</taxon>
        <taxon>Leotiomycetes</taxon>
        <taxon>Thelebolales</taxon>
        <taxon>Thelebolaceae</taxon>
        <taxon>Pseudogymnoascus</taxon>
    </lineage>
</organism>
<dbReference type="Gene3D" id="3.40.50.150">
    <property type="entry name" value="Vaccinia Virus protein VP39"/>
    <property type="match status" value="1"/>
</dbReference>
<dbReference type="GeneID" id="28836258"/>
<dbReference type="Proteomes" id="UP000091956">
    <property type="component" value="Unassembled WGS sequence"/>
</dbReference>
<dbReference type="AlphaFoldDB" id="A0A1B8GUS8"/>
<sequence>MATFARSNRVVFNVIIGVVAFLFFMSVYHVSYNYDDIIDKVNGKTSPEKPAPNTPPKVEPPKIGTPKVEDTKVAAPKVEPPPKVEAPKVDTKRPSFREIGKKYGTDKVTAHHYQHMYEKYLEPLRDQPLKMLEIGLGCDMSYGPGASYHTWLEFFPNVDLYYIEYDAACAEKWAANTTGATIFTGDQADVPFLKKFLNETGGGFDVIIDDGGHTMVQQKTSIDILFDSVKPGGIYFVEDLETSYAPKYGGGQGVATTFVERVKASLDGMMLSKPTPYFMAYVYSVDCMKEVCAFSKKMPGEKYD</sequence>
<dbReference type="InterPro" id="IPR029063">
    <property type="entry name" value="SAM-dependent_MTases_sf"/>
</dbReference>
<feature type="region of interest" description="Disordered" evidence="1">
    <location>
        <begin position="45"/>
        <end position="91"/>
    </location>
</feature>
<reference evidence="3 4" key="1">
    <citation type="submission" date="2016-03" db="EMBL/GenBank/DDBJ databases">
        <title>Comparative genomics of Pseudogymnoascus destructans, the fungus causing white-nose syndrome of bats.</title>
        <authorList>
            <person name="Palmer J.M."/>
            <person name="Drees K.P."/>
            <person name="Foster J.T."/>
            <person name="Lindner D.L."/>
        </authorList>
    </citation>
    <scope>NUCLEOTIDE SEQUENCE [LARGE SCALE GENOMIC DNA]</scope>
    <source>
        <strain evidence="3 4">UAMH 10579</strain>
    </source>
</reference>
<dbReference type="SUPFAM" id="SSF53335">
    <property type="entry name" value="S-adenosyl-L-methionine-dependent methyltransferases"/>
    <property type="match status" value="1"/>
</dbReference>
<feature type="transmembrane region" description="Helical" evidence="2">
    <location>
        <begin position="12"/>
        <end position="30"/>
    </location>
</feature>
<name>A0A1B8GUS8_9PEZI</name>
<evidence type="ECO:0000313" key="4">
    <source>
        <dbReference type="Proteomes" id="UP000091956"/>
    </source>
</evidence>
<gene>
    <name evidence="3" type="ORF">VE01_02872</name>
</gene>
<dbReference type="STRING" id="342668.A0A1B8GUS8"/>
<feature type="compositionally biased region" description="Basic and acidic residues" evidence="1">
    <location>
        <begin position="80"/>
        <end position="91"/>
    </location>
</feature>
<keyword evidence="4" id="KW-1185">Reference proteome</keyword>
<keyword evidence="2" id="KW-1133">Transmembrane helix</keyword>
<reference evidence="4" key="2">
    <citation type="journal article" date="2018" name="Nat. Commun.">
        <title>Extreme sensitivity to ultraviolet light in the fungal pathogen causing white-nose syndrome of bats.</title>
        <authorList>
            <person name="Palmer J.M."/>
            <person name="Drees K.P."/>
            <person name="Foster J.T."/>
            <person name="Lindner D.L."/>
        </authorList>
    </citation>
    <scope>NUCLEOTIDE SEQUENCE [LARGE SCALE GENOMIC DNA]</scope>
    <source>
        <strain evidence="4">UAMH 10579</strain>
    </source>
</reference>
<evidence type="ECO:0000256" key="1">
    <source>
        <dbReference type="SAM" id="MobiDB-lite"/>
    </source>
</evidence>
<evidence type="ECO:0008006" key="5">
    <source>
        <dbReference type="Google" id="ProtNLM"/>
    </source>
</evidence>
<keyword evidence="2" id="KW-0812">Transmembrane</keyword>
<accession>A0A1B8GUS8</accession>
<protein>
    <recommendedName>
        <fullName evidence="5">Hard-surface induced protein 5</fullName>
    </recommendedName>
</protein>
<keyword evidence="2" id="KW-0472">Membrane</keyword>
<dbReference type="RefSeq" id="XP_018133328.1">
    <property type="nucleotide sequence ID" value="XM_018272376.2"/>
</dbReference>
<evidence type="ECO:0000256" key="2">
    <source>
        <dbReference type="SAM" id="Phobius"/>
    </source>
</evidence>
<feature type="compositionally biased region" description="Pro residues" evidence="1">
    <location>
        <begin position="49"/>
        <end position="58"/>
    </location>
</feature>
<proteinExistence type="predicted"/>
<dbReference type="EMBL" id="KV460212">
    <property type="protein sequence ID" value="OBT99595.1"/>
    <property type="molecule type" value="Genomic_DNA"/>
</dbReference>